<gene>
    <name evidence="2" type="ORF">I0K15_20425</name>
</gene>
<dbReference type="InterPro" id="IPR000073">
    <property type="entry name" value="AB_hydrolase_1"/>
</dbReference>
<dbReference type="Pfam" id="PF12697">
    <property type="entry name" value="Abhydrolase_6"/>
    <property type="match status" value="1"/>
</dbReference>
<evidence type="ECO:0000313" key="2">
    <source>
        <dbReference type="EMBL" id="QPH54105.1"/>
    </source>
</evidence>
<dbReference type="GO" id="GO:0016020">
    <property type="term" value="C:membrane"/>
    <property type="evidence" value="ECO:0007669"/>
    <property type="project" value="TreeGrafter"/>
</dbReference>
<accession>A0A7S9LSW5</accession>
<sequence>MADTDLPSSGASKAELNSDLIHLIYDTAIDNSLWPETVLRIYEAFEEGEVAPDALHDLQVHFAKGLQISERIVRLQERGDLQDRLMRSLALRVELFGHDGRRIDTLGHAEAVPKLDGPRDPAPEHGFFFGPDRVRELGLPPEVASARISFTQGVEGMAAAVAHDLSLRPSQRALLESFLRHANLRRAADEQNLSYETARTYFKAICLEAGVSGQAELLRMLVLNPALMLRGDRAAEPASQIRRLIQRPDGGQIEVFVLGREDAYPIVHLDALSGGALDLLAYPERYLPLLDRIGARLVLPCRPGMFGSSFRPMTGALDHAEEVQLVCDAMGIDRFSLLSYSYGSVAALGAAAGLQKRVDRVVLASVCYPDFVAPDWRDRDFFYQVSQMIGRRWPGLLRRVIPFVTKSILQNIDNYADQAAARAKCPHEEAILMSPDIRPRSRAMLEERIAGGMDGIVQEYRIVAQPLDFDLSELTVPLHLFHGAEDRVNPLEGARALARKAARAELTELPGRGHAFIYAEWDWLLCAAAGVPYRIPPPDRRGILTKAQ</sequence>
<dbReference type="InterPro" id="IPR029058">
    <property type="entry name" value="AB_hydrolase_fold"/>
</dbReference>
<organism evidence="2 3">
    <name type="scientific">Pontivivens ytuae</name>
    <dbReference type="NCBI Taxonomy" id="2789856"/>
    <lineage>
        <taxon>Bacteria</taxon>
        <taxon>Pseudomonadati</taxon>
        <taxon>Pseudomonadota</taxon>
        <taxon>Alphaproteobacteria</taxon>
        <taxon>Rhodobacterales</taxon>
        <taxon>Paracoccaceae</taxon>
        <taxon>Pontivivens</taxon>
    </lineage>
</organism>
<evidence type="ECO:0000259" key="1">
    <source>
        <dbReference type="Pfam" id="PF12697"/>
    </source>
</evidence>
<dbReference type="Proteomes" id="UP000594800">
    <property type="component" value="Chromosome"/>
</dbReference>
<evidence type="ECO:0000313" key="3">
    <source>
        <dbReference type="Proteomes" id="UP000594800"/>
    </source>
</evidence>
<name>A0A7S9LSW5_9RHOB</name>
<dbReference type="AlphaFoldDB" id="A0A7S9LSW5"/>
<dbReference type="PANTHER" id="PTHR43798">
    <property type="entry name" value="MONOACYLGLYCEROL LIPASE"/>
    <property type="match status" value="1"/>
</dbReference>
<keyword evidence="2" id="KW-0378">Hydrolase</keyword>
<dbReference type="InterPro" id="IPR050266">
    <property type="entry name" value="AB_hydrolase_sf"/>
</dbReference>
<reference evidence="2 3" key="1">
    <citation type="submission" date="2020-11" db="EMBL/GenBank/DDBJ databases">
        <title>Description of Pontivivens ytuae sp. nov. isolated from deep sea sediment of Mariana Trench.</title>
        <authorList>
            <person name="Wang Z."/>
            <person name="Sun Q.-L."/>
            <person name="Xu X.-D."/>
            <person name="Tang Y.-Z."/>
            <person name="Zhang J."/>
        </authorList>
    </citation>
    <scope>NUCLEOTIDE SEQUENCE [LARGE SCALE GENOMIC DNA]</scope>
    <source>
        <strain evidence="2 3">MT2928</strain>
    </source>
</reference>
<dbReference type="Gene3D" id="3.40.50.1820">
    <property type="entry name" value="alpha/beta hydrolase"/>
    <property type="match status" value="1"/>
</dbReference>
<feature type="domain" description="AB hydrolase-1" evidence="1">
    <location>
        <begin position="288"/>
        <end position="520"/>
    </location>
</feature>
<protein>
    <submittedName>
        <fullName evidence="2">Alpha/beta hydrolase</fullName>
    </submittedName>
</protein>
<dbReference type="GO" id="GO:0016787">
    <property type="term" value="F:hydrolase activity"/>
    <property type="evidence" value="ECO:0007669"/>
    <property type="project" value="UniProtKB-KW"/>
</dbReference>
<dbReference type="RefSeq" id="WP_196103314.1">
    <property type="nucleotide sequence ID" value="NZ_CP064942.1"/>
</dbReference>
<dbReference type="PANTHER" id="PTHR43798:SF33">
    <property type="entry name" value="HYDROLASE, PUTATIVE (AFU_ORTHOLOGUE AFUA_2G14860)-RELATED"/>
    <property type="match status" value="1"/>
</dbReference>
<dbReference type="SUPFAM" id="SSF53474">
    <property type="entry name" value="alpha/beta-Hydrolases"/>
    <property type="match status" value="1"/>
</dbReference>
<proteinExistence type="predicted"/>
<dbReference type="EMBL" id="CP064942">
    <property type="protein sequence ID" value="QPH54105.1"/>
    <property type="molecule type" value="Genomic_DNA"/>
</dbReference>
<keyword evidence="3" id="KW-1185">Reference proteome</keyword>
<dbReference type="KEGG" id="poz:I0K15_20425"/>